<feature type="domain" description="D-isomer specific 2-hydroxyacid dehydrogenase NAD-binding" evidence="3">
    <location>
        <begin position="101"/>
        <end position="273"/>
    </location>
</feature>
<evidence type="ECO:0000259" key="3">
    <source>
        <dbReference type="Pfam" id="PF02826"/>
    </source>
</evidence>
<name>A0ABW0NWY8_9HYPH</name>
<keyword evidence="2" id="KW-0520">NAD</keyword>
<dbReference type="SUPFAM" id="SSF51735">
    <property type="entry name" value="NAD(P)-binding Rossmann-fold domains"/>
    <property type="match status" value="1"/>
</dbReference>
<dbReference type="PROSITE" id="PS00671">
    <property type="entry name" value="D_2_HYDROXYACID_DH_3"/>
    <property type="match status" value="1"/>
</dbReference>
<comment type="caution">
    <text evidence="4">The sequence shown here is derived from an EMBL/GenBank/DDBJ whole genome shotgun (WGS) entry which is preliminary data.</text>
</comment>
<evidence type="ECO:0000313" key="5">
    <source>
        <dbReference type="Proteomes" id="UP001596060"/>
    </source>
</evidence>
<dbReference type="Pfam" id="PF02826">
    <property type="entry name" value="2-Hacid_dh_C"/>
    <property type="match status" value="1"/>
</dbReference>
<evidence type="ECO:0000256" key="1">
    <source>
        <dbReference type="ARBA" id="ARBA00023002"/>
    </source>
</evidence>
<dbReference type="CDD" id="cd12164">
    <property type="entry name" value="GDH_like_2"/>
    <property type="match status" value="1"/>
</dbReference>
<sequence>MALLYKSDPVRGAEWAKILAEKAPELSFRIWPDIGDPAEIRYFVAWMPPDDLAERFPNLELLMSSGAGVDHLDLSKLPPNLPVARMIETGIVDGMVEYVSMAVLGLHRDLIDYVGQQRAEIWQQIRVRPASTRRVGVLGLGMLGEACCRMLRTLGFQVAGWSRSGREIEGVTCFAGTESLPDFLGRTDILVCLLPLTEETRGMLGAELFAQLPNGARLVNVGRGGHLDQEALLAALESGQISAAVLDVCTPEPLTPGHPLWSHPRVLLTPHVASMTQPETAVDLVLENLRRHKAGEPLLGAVDRKRGY</sequence>
<dbReference type="InterPro" id="IPR036291">
    <property type="entry name" value="NAD(P)-bd_dom_sf"/>
</dbReference>
<accession>A0ABW0NWY8</accession>
<proteinExistence type="predicted"/>
<dbReference type="SUPFAM" id="SSF52283">
    <property type="entry name" value="Formate/glycerate dehydrogenase catalytic domain-like"/>
    <property type="match status" value="1"/>
</dbReference>
<dbReference type="Gene3D" id="3.40.50.720">
    <property type="entry name" value="NAD(P)-binding Rossmann-like Domain"/>
    <property type="match status" value="2"/>
</dbReference>
<reference evidence="5" key="1">
    <citation type="journal article" date="2019" name="Int. J. Syst. Evol. Microbiol.">
        <title>The Global Catalogue of Microorganisms (GCM) 10K type strain sequencing project: providing services to taxonomists for standard genome sequencing and annotation.</title>
        <authorList>
            <consortium name="The Broad Institute Genomics Platform"/>
            <consortium name="The Broad Institute Genome Sequencing Center for Infectious Disease"/>
            <person name="Wu L."/>
            <person name="Ma J."/>
        </authorList>
    </citation>
    <scope>NUCLEOTIDE SEQUENCE [LARGE SCALE GENOMIC DNA]</scope>
    <source>
        <strain evidence="5">CCUG 43117</strain>
    </source>
</reference>
<dbReference type="PANTHER" id="PTHR43333:SF1">
    <property type="entry name" value="D-ISOMER SPECIFIC 2-HYDROXYACID DEHYDROGENASE NAD-BINDING DOMAIN-CONTAINING PROTEIN"/>
    <property type="match status" value="1"/>
</dbReference>
<dbReference type="EMBL" id="JBHSLU010000003">
    <property type="protein sequence ID" value="MFC5503822.1"/>
    <property type="molecule type" value="Genomic_DNA"/>
</dbReference>
<dbReference type="RefSeq" id="WP_066722023.1">
    <property type="nucleotide sequence ID" value="NZ_JBHSLU010000003.1"/>
</dbReference>
<dbReference type="InterPro" id="IPR006140">
    <property type="entry name" value="D-isomer_DH_NAD-bd"/>
</dbReference>
<evidence type="ECO:0000256" key="2">
    <source>
        <dbReference type="ARBA" id="ARBA00023027"/>
    </source>
</evidence>
<dbReference type="InterPro" id="IPR029753">
    <property type="entry name" value="D-isomer_DH_CS"/>
</dbReference>
<dbReference type="PANTHER" id="PTHR43333">
    <property type="entry name" value="2-HACID_DH_C DOMAIN-CONTAINING PROTEIN"/>
    <property type="match status" value="1"/>
</dbReference>
<keyword evidence="1" id="KW-0560">Oxidoreductase</keyword>
<protein>
    <submittedName>
        <fullName evidence="4">2-hydroxyacid dehydrogenase</fullName>
    </submittedName>
</protein>
<organism evidence="4 5">
    <name type="scientific">Bosea massiliensis</name>
    <dbReference type="NCBI Taxonomy" id="151419"/>
    <lineage>
        <taxon>Bacteria</taxon>
        <taxon>Pseudomonadati</taxon>
        <taxon>Pseudomonadota</taxon>
        <taxon>Alphaproteobacteria</taxon>
        <taxon>Hyphomicrobiales</taxon>
        <taxon>Boseaceae</taxon>
        <taxon>Bosea</taxon>
    </lineage>
</organism>
<evidence type="ECO:0000313" key="4">
    <source>
        <dbReference type="EMBL" id="MFC5503822.1"/>
    </source>
</evidence>
<keyword evidence="5" id="KW-1185">Reference proteome</keyword>
<gene>
    <name evidence="4" type="ORF">ACFPN9_00965</name>
</gene>
<dbReference type="Proteomes" id="UP001596060">
    <property type="component" value="Unassembled WGS sequence"/>
</dbReference>